<evidence type="ECO:0000313" key="2">
    <source>
        <dbReference type="EMBL" id="SVC87174.1"/>
    </source>
</evidence>
<evidence type="ECO:0000256" key="1">
    <source>
        <dbReference type="SAM" id="Phobius"/>
    </source>
</evidence>
<name>A0A382QNU4_9ZZZZ</name>
<proteinExistence type="predicted"/>
<keyword evidence="1" id="KW-1133">Transmembrane helix</keyword>
<feature type="transmembrane region" description="Helical" evidence="1">
    <location>
        <begin position="102"/>
        <end position="119"/>
    </location>
</feature>
<gene>
    <name evidence="2" type="ORF">METZ01_LOCUS340028</name>
</gene>
<dbReference type="AlphaFoldDB" id="A0A382QNU4"/>
<organism evidence="2">
    <name type="scientific">marine metagenome</name>
    <dbReference type="NCBI Taxonomy" id="408172"/>
    <lineage>
        <taxon>unclassified sequences</taxon>
        <taxon>metagenomes</taxon>
        <taxon>ecological metagenomes</taxon>
    </lineage>
</organism>
<feature type="transmembrane region" description="Helical" evidence="1">
    <location>
        <begin position="66"/>
        <end position="90"/>
    </location>
</feature>
<feature type="transmembrane region" description="Helical" evidence="1">
    <location>
        <begin position="36"/>
        <end position="54"/>
    </location>
</feature>
<dbReference type="EMBL" id="UINC01115849">
    <property type="protein sequence ID" value="SVC87174.1"/>
    <property type="molecule type" value="Genomic_DNA"/>
</dbReference>
<feature type="non-terminal residue" evidence="2">
    <location>
        <position position="1"/>
    </location>
</feature>
<keyword evidence="1" id="KW-0812">Transmembrane</keyword>
<accession>A0A382QNU4</accession>
<keyword evidence="1" id="KW-0472">Membrane</keyword>
<sequence length="136" mass="15614">GRWWPYLQLLPITLLPIAGKTLRALADPINPSASWLAYLILPMLLAVTLAVWFARKAKPAGEHPAFIRSTLLFCTWIYFGLNYAFFGFPWPWEAWGGRTPNAVLFFIAAMGLTLTVLFFDPTGRRWQLRAWKKGWD</sequence>
<protein>
    <submittedName>
        <fullName evidence="2">Uncharacterized protein</fullName>
    </submittedName>
</protein>
<reference evidence="2" key="1">
    <citation type="submission" date="2018-05" db="EMBL/GenBank/DDBJ databases">
        <authorList>
            <person name="Lanie J.A."/>
            <person name="Ng W.-L."/>
            <person name="Kazmierczak K.M."/>
            <person name="Andrzejewski T.M."/>
            <person name="Davidsen T.M."/>
            <person name="Wayne K.J."/>
            <person name="Tettelin H."/>
            <person name="Glass J.I."/>
            <person name="Rusch D."/>
            <person name="Podicherti R."/>
            <person name="Tsui H.-C.T."/>
            <person name="Winkler M.E."/>
        </authorList>
    </citation>
    <scope>NUCLEOTIDE SEQUENCE</scope>
</reference>